<dbReference type="SUPFAM" id="SSF47240">
    <property type="entry name" value="Ferritin-like"/>
    <property type="match status" value="1"/>
</dbReference>
<evidence type="ECO:0000259" key="3">
    <source>
        <dbReference type="Pfam" id="PF00210"/>
    </source>
</evidence>
<proteinExistence type="inferred from homology"/>
<dbReference type="CDD" id="cd01043">
    <property type="entry name" value="DPS"/>
    <property type="match status" value="1"/>
</dbReference>
<dbReference type="InterPro" id="IPR002177">
    <property type="entry name" value="DPS_DNA-bd"/>
</dbReference>
<dbReference type="Pfam" id="PF00210">
    <property type="entry name" value="Ferritin"/>
    <property type="match status" value="1"/>
</dbReference>
<feature type="domain" description="Ferritin/DPS" evidence="3">
    <location>
        <begin position="15"/>
        <end position="151"/>
    </location>
</feature>
<reference evidence="4" key="1">
    <citation type="submission" date="2022-03" db="EMBL/GenBank/DDBJ databases">
        <title>Genome Identification and Characterization of new species Bdellovibrio reynosense LBG001 sp. nov. from a Mexico soil sample.</title>
        <authorList>
            <person name="Camilli A."/>
            <person name="Ajao Y."/>
            <person name="Guo X."/>
        </authorList>
    </citation>
    <scope>NUCLEOTIDE SEQUENCE</scope>
    <source>
        <strain evidence="4">LBG001</strain>
    </source>
</reference>
<name>A0ABY4C920_9BACT</name>
<dbReference type="InterPro" id="IPR008331">
    <property type="entry name" value="Ferritin_DPS_dom"/>
</dbReference>
<dbReference type="PANTHER" id="PTHR42932">
    <property type="entry name" value="GENERAL STRESS PROTEIN 20U"/>
    <property type="match status" value="1"/>
</dbReference>
<evidence type="ECO:0000256" key="2">
    <source>
        <dbReference type="RuleBase" id="RU003875"/>
    </source>
</evidence>
<dbReference type="Proteomes" id="UP000830116">
    <property type="component" value="Chromosome"/>
</dbReference>
<evidence type="ECO:0000313" key="5">
    <source>
        <dbReference type="Proteomes" id="UP000830116"/>
    </source>
</evidence>
<dbReference type="PANTHER" id="PTHR42932:SF3">
    <property type="entry name" value="DNA PROTECTION DURING STARVATION PROTEIN"/>
    <property type="match status" value="1"/>
</dbReference>
<dbReference type="RefSeq" id="WP_243535799.1">
    <property type="nucleotide sequence ID" value="NZ_CP093442.1"/>
</dbReference>
<comment type="similarity">
    <text evidence="1 2">Belongs to the Dps family.</text>
</comment>
<evidence type="ECO:0000313" key="4">
    <source>
        <dbReference type="EMBL" id="UOF00131.1"/>
    </source>
</evidence>
<protein>
    <submittedName>
        <fullName evidence="4">DNA starvation/stationary phase protection protein</fullName>
    </submittedName>
</protein>
<organism evidence="4 5">
    <name type="scientific">Bdellovibrio reynosensis</name>
    <dbReference type="NCBI Taxonomy" id="2835041"/>
    <lineage>
        <taxon>Bacteria</taxon>
        <taxon>Pseudomonadati</taxon>
        <taxon>Bdellovibrionota</taxon>
        <taxon>Bdellovibrionia</taxon>
        <taxon>Bdellovibrionales</taxon>
        <taxon>Pseudobdellovibrionaceae</taxon>
        <taxon>Bdellovibrio</taxon>
    </lineage>
</organism>
<dbReference type="Gene3D" id="1.20.1260.10">
    <property type="match status" value="1"/>
</dbReference>
<dbReference type="PRINTS" id="PR01346">
    <property type="entry name" value="HELNAPAPROT"/>
</dbReference>
<accession>A0ABY4C920</accession>
<gene>
    <name evidence="4" type="ORF">MNR06_10500</name>
</gene>
<keyword evidence="5" id="KW-1185">Reference proteome</keyword>
<dbReference type="EMBL" id="CP093442">
    <property type="protein sequence ID" value="UOF00131.1"/>
    <property type="molecule type" value="Genomic_DNA"/>
</dbReference>
<evidence type="ECO:0000256" key="1">
    <source>
        <dbReference type="ARBA" id="ARBA00009497"/>
    </source>
</evidence>
<dbReference type="InterPro" id="IPR012347">
    <property type="entry name" value="Ferritin-like"/>
</dbReference>
<sequence length="153" mass="17590">MQTSFNNSFDKTVQTLSRTLSEEYVLMLKTQNFHWNIEGPLFFSMHSLLGHQYKSLGEKVDSIAETIRSYGSKAPGSFRDFLKTALIDEAPSDPITPHQMIEILNKDHLALATRIKEHREEAEKTGDVHAIVIYEDLISFHEKASWMIRSHRA</sequence>
<dbReference type="InterPro" id="IPR009078">
    <property type="entry name" value="Ferritin-like_SF"/>
</dbReference>
<dbReference type="PIRSF" id="PIRSF005900">
    <property type="entry name" value="Dps"/>
    <property type="match status" value="1"/>
</dbReference>